<feature type="transmembrane region" description="Helical" evidence="20">
    <location>
        <begin position="49"/>
        <end position="69"/>
    </location>
</feature>
<dbReference type="PROSITE" id="PS50113">
    <property type="entry name" value="PAC"/>
    <property type="match status" value="3"/>
</dbReference>
<dbReference type="Proteomes" id="UP000244902">
    <property type="component" value="Chromosome"/>
</dbReference>
<dbReference type="PANTHER" id="PTHR45339">
    <property type="entry name" value="HYBRID SIGNAL TRANSDUCTION HISTIDINE KINASE J"/>
    <property type="match status" value="1"/>
</dbReference>
<evidence type="ECO:0000256" key="7">
    <source>
        <dbReference type="ARBA" id="ARBA00022692"/>
    </source>
</evidence>
<dbReference type="SMART" id="SM00086">
    <property type="entry name" value="PAC"/>
    <property type="match status" value="4"/>
</dbReference>
<evidence type="ECO:0000256" key="3">
    <source>
        <dbReference type="ARBA" id="ARBA00012438"/>
    </source>
</evidence>
<dbReference type="GO" id="GO:0005524">
    <property type="term" value="F:ATP binding"/>
    <property type="evidence" value="ECO:0007669"/>
    <property type="project" value="UniProtKB-KW"/>
</dbReference>
<dbReference type="SMART" id="SM00387">
    <property type="entry name" value="HATPase_c"/>
    <property type="match status" value="1"/>
</dbReference>
<dbReference type="PRINTS" id="PR00344">
    <property type="entry name" value="BCTRLSENSOR"/>
</dbReference>
<keyword evidence="13 20" id="KW-0472">Membrane</keyword>
<keyword evidence="11 20" id="KW-1133">Transmembrane helix</keyword>
<dbReference type="Pfam" id="PF08447">
    <property type="entry name" value="PAS_3"/>
    <property type="match status" value="1"/>
</dbReference>
<name>A0A2U8GZD9_9RHOO</name>
<evidence type="ECO:0000259" key="24">
    <source>
        <dbReference type="PROSITE" id="PS50113"/>
    </source>
</evidence>
<evidence type="ECO:0000256" key="6">
    <source>
        <dbReference type="ARBA" id="ARBA00022679"/>
    </source>
</evidence>
<dbReference type="NCBIfam" id="TIGR00229">
    <property type="entry name" value="sensory_box"/>
    <property type="match status" value="4"/>
</dbReference>
<dbReference type="OrthoDB" id="5519028at2"/>
<dbReference type="Gene3D" id="3.30.450.20">
    <property type="entry name" value="PAS domain"/>
    <property type="match status" value="4"/>
</dbReference>
<dbReference type="Pfam" id="PF00072">
    <property type="entry name" value="Response_reg"/>
    <property type="match status" value="1"/>
</dbReference>
<dbReference type="GO" id="GO:0071555">
    <property type="term" value="P:cell wall organization"/>
    <property type="evidence" value="ECO:0007669"/>
    <property type="project" value="InterPro"/>
</dbReference>
<dbReference type="SUPFAM" id="SSF55874">
    <property type="entry name" value="ATPase domain of HSP90 chaperone/DNA topoisomerase II/histidine kinase"/>
    <property type="match status" value="1"/>
</dbReference>
<dbReference type="CDD" id="cd17546">
    <property type="entry name" value="REC_hyHK_CKI1_RcsC-like"/>
    <property type="match status" value="1"/>
</dbReference>
<dbReference type="PANTHER" id="PTHR45339:SF3">
    <property type="entry name" value="HISTIDINE KINASE"/>
    <property type="match status" value="1"/>
</dbReference>
<feature type="transmembrane region" description="Helical" evidence="20">
    <location>
        <begin position="112"/>
        <end position="134"/>
    </location>
</feature>
<evidence type="ECO:0000256" key="13">
    <source>
        <dbReference type="ARBA" id="ARBA00023136"/>
    </source>
</evidence>
<evidence type="ECO:0000256" key="18">
    <source>
        <dbReference type="PROSITE-ProRule" id="PRU00169"/>
    </source>
</evidence>
<dbReference type="InterPro" id="IPR004358">
    <property type="entry name" value="Sig_transdc_His_kin-like_C"/>
</dbReference>
<feature type="domain" description="PAC" evidence="24">
    <location>
        <begin position="753"/>
        <end position="804"/>
    </location>
</feature>
<dbReference type="EC" id="2.7.13.3" evidence="3"/>
<dbReference type="CDD" id="cd00130">
    <property type="entry name" value="PAS"/>
    <property type="match status" value="4"/>
</dbReference>
<dbReference type="InterPro" id="IPR000700">
    <property type="entry name" value="PAS-assoc_C"/>
</dbReference>
<dbReference type="Gene3D" id="1.10.287.130">
    <property type="match status" value="1"/>
</dbReference>
<evidence type="ECO:0000256" key="20">
    <source>
        <dbReference type="SAM" id="Phobius"/>
    </source>
</evidence>
<feature type="domain" description="Histidine kinase" evidence="21">
    <location>
        <begin position="962"/>
        <end position="1182"/>
    </location>
</feature>
<reference evidence="26 27" key="1">
    <citation type="submission" date="2017-06" db="EMBL/GenBank/DDBJ databases">
        <title>Azoarcus sp. TSNA42 complete genome sequence.</title>
        <authorList>
            <person name="Woo J.-H."/>
            <person name="Kim H.-S."/>
        </authorList>
    </citation>
    <scope>NUCLEOTIDE SEQUENCE [LARGE SCALE GENOMIC DNA]</scope>
    <source>
        <strain evidence="26 27">TSNA42</strain>
    </source>
</reference>
<dbReference type="SUPFAM" id="SSF52172">
    <property type="entry name" value="CheY-like"/>
    <property type="match status" value="1"/>
</dbReference>
<evidence type="ECO:0000256" key="16">
    <source>
        <dbReference type="ARBA" id="ARBA00070152"/>
    </source>
</evidence>
<dbReference type="InterPro" id="IPR000014">
    <property type="entry name" value="PAS"/>
</dbReference>
<dbReference type="PROSITE" id="PS50109">
    <property type="entry name" value="HIS_KIN"/>
    <property type="match status" value="1"/>
</dbReference>
<dbReference type="InterPro" id="IPR011620">
    <property type="entry name" value="Sig_transdc_His_kinase_LytS_TM"/>
</dbReference>
<dbReference type="Gene3D" id="3.30.450.40">
    <property type="match status" value="1"/>
</dbReference>
<evidence type="ECO:0000259" key="21">
    <source>
        <dbReference type="PROSITE" id="PS50109"/>
    </source>
</evidence>
<dbReference type="InterPro" id="IPR001610">
    <property type="entry name" value="PAC"/>
</dbReference>
<dbReference type="InterPro" id="IPR029016">
    <property type="entry name" value="GAF-like_dom_sf"/>
</dbReference>
<dbReference type="InterPro" id="IPR035965">
    <property type="entry name" value="PAS-like_dom_sf"/>
</dbReference>
<dbReference type="CDD" id="cd00082">
    <property type="entry name" value="HisKA"/>
    <property type="match status" value="1"/>
</dbReference>
<dbReference type="Gene3D" id="1.20.120.160">
    <property type="entry name" value="HPT domain"/>
    <property type="match status" value="1"/>
</dbReference>
<dbReference type="Pfam" id="PF01627">
    <property type="entry name" value="Hpt"/>
    <property type="match status" value="1"/>
</dbReference>
<dbReference type="InterPro" id="IPR003594">
    <property type="entry name" value="HATPase_dom"/>
</dbReference>
<feature type="domain" description="PAS" evidence="23">
    <location>
        <begin position="801"/>
        <end position="847"/>
    </location>
</feature>
<dbReference type="GO" id="GO:0000155">
    <property type="term" value="F:phosphorelay sensor kinase activity"/>
    <property type="evidence" value="ECO:0007669"/>
    <property type="project" value="InterPro"/>
</dbReference>
<organism evidence="26 27">
    <name type="scientific">Parazoarcus communis</name>
    <dbReference type="NCBI Taxonomy" id="41977"/>
    <lineage>
        <taxon>Bacteria</taxon>
        <taxon>Pseudomonadati</taxon>
        <taxon>Pseudomonadota</taxon>
        <taxon>Betaproteobacteria</taxon>
        <taxon>Rhodocyclales</taxon>
        <taxon>Zoogloeaceae</taxon>
        <taxon>Parazoarcus</taxon>
    </lineage>
</organism>
<dbReference type="Pfam" id="PF13426">
    <property type="entry name" value="PAS_9"/>
    <property type="match status" value="3"/>
</dbReference>
<accession>A0A2U8GZD9</accession>
<comment type="catalytic activity">
    <reaction evidence="1">
        <text>ATP + protein L-histidine = ADP + protein N-phospho-L-histidine.</text>
        <dbReference type="EC" id="2.7.13.3"/>
    </reaction>
</comment>
<dbReference type="FunFam" id="3.30.565.10:FF:000010">
    <property type="entry name" value="Sensor histidine kinase RcsC"/>
    <property type="match status" value="1"/>
</dbReference>
<dbReference type="InterPro" id="IPR003018">
    <property type="entry name" value="GAF"/>
</dbReference>
<dbReference type="EMBL" id="CP022188">
    <property type="protein sequence ID" value="AWI78991.1"/>
    <property type="molecule type" value="Genomic_DNA"/>
</dbReference>
<comment type="function">
    <text evidence="15">Member of the two-component regulatory system BvgS/BvgA. Phosphorylates BvgA via a four-step phosphorelay in response to environmental signals.</text>
</comment>
<sequence>MSAVVPTWGGVSLALFINAALLLSLVQLVDLALRDRSGWPSSTSVGSGVVIGVGVGVIGIVLIGVSNTLIPGVFFDTRSVLLAICGLFFGPLPTLLAVAMTAAFRLSLGGTGAAAGIVMIVLSGALGLGFRRLWRTSLADLSWQQLTIFGIVVHLTLFVSLTLLPWEMARTLLGLAGLPVMLFYPFITLALGLLLIDRLQRQRELGVMMQRETHFSSLFNNNHLVMLVINPDDGAIVEANPAAEHFYGWSCARLKTMHVSDLNSLSPEAIRAEMQRARLAQRSHFEFRHRRANGTECDVDVYTGPVHLGKQALLYSIVIDATARKATEASLLETERHRLQENEQALLRQKEARLAALNLLEDASAARAQAEDSLKALNVVNERLELALRAAKQGIYDLNVDTGESVVSPEYAQMLGHDPATFHETLDAFKARLHPDDLDKVVHTLDDYLAGESAEYRVEFRQRTASGAWIWILSLGQVVERNNSGDALRLMGTHTDITALKAAEGALEREARRAEALLELPRIAETLDEVAFLQRGQELAEALTGSRIAFIHFVNDDQETIELVTWSRATLEHYCHAVFNKHYPVSQAGIWADALRTRAPVMFNDYATAPERRGLPEGHAHLERLISVPVVEDGLVRMLTGVGNKETPYSDMDVETVQLISNTIWRIVSQRRAEQKLRRSEEKLRSLFRAAPTGIGVVLDRVLIEANQTLSDMTGYTRDELIGQPSRMLYPNDEEYEFVGTVKYRQIEERGTGTVETRFQHKDGHVFDVVLSSTPINPDDEVQGVTFTVLDITERKAAEAQLRKLAQAVEQSPESIVITNLDAEIEYVNETFLRNTGYTREQVIGQNPRVLQSGKTSKDSYDSLWSGLVDGRPWKGEFINKRADGSEYVEFAIITPLRQPDGRVTHYVAVKEDVTEKKRIGVELDQYRSHLEDLVNVRTTELMSAKTQAEAANRAKSEFLANMSHEIRTPMNAILGLTHILQRDAVRATEVERLGKISSAAHHLLSIINDILDLSKIEAGKLRLEQQDFALSAVLDNVRSLIGDAAQAKGLSVSVDGDGVPLWLRGDATRLRQALLNLAGNAVKFTATGGVELRAQLLEEHGDMLRVRFEVEDTGIGVSADNIPRLFQPFEQADSSTTRKHGGTGLGLAITRHLAELMGGEVGMHSEPGKGSTFWFDVMLGRGYGVMPEFNQPPPVPSEAELHHRHAGARLLLVEDNEINREVALELLHGVGLVVDTAENGLDALCKARATRFDLVLMDIQMPLMDGLDATQAIRTLPGWAKIPILAMTANAFEEDRRACLDAGMDDFVAKPVEPDALYGVLLKWLPARPPLPPQADHAIPLGAQAPAIDSGTLAFLTTLPGIDVTRGLAALRGNSAKYLSLLSRFADAHAADIVQMKERLAAGERALALRLAHTLKGVAANLGVVGVAGRAAQIEAALHAGDEPDAALVDGIASDLIELRRALGVQPQAAESIVPPVAVDPQQLADVITELRSLLAASDSRALELAGENAALLGSALGSGFGAFMTALEQFDFEAAQTHLGASEPCA</sequence>
<dbReference type="InterPro" id="IPR036097">
    <property type="entry name" value="HisK_dim/P_sf"/>
</dbReference>
<evidence type="ECO:0000259" key="23">
    <source>
        <dbReference type="PROSITE" id="PS50112"/>
    </source>
</evidence>
<evidence type="ECO:0000256" key="2">
    <source>
        <dbReference type="ARBA" id="ARBA00004651"/>
    </source>
</evidence>
<keyword evidence="7 20" id="KW-0812">Transmembrane</keyword>
<keyword evidence="14" id="KW-0131">Cell cycle</keyword>
<feature type="modified residue" description="Phosphohistidine" evidence="17">
    <location>
        <position position="1414"/>
    </location>
</feature>
<dbReference type="InterPro" id="IPR005467">
    <property type="entry name" value="His_kinase_dom"/>
</dbReference>
<dbReference type="InterPro" id="IPR001789">
    <property type="entry name" value="Sig_transdc_resp-reg_receiver"/>
</dbReference>
<dbReference type="InterPro" id="IPR003661">
    <property type="entry name" value="HisK_dim/P_dom"/>
</dbReference>
<keyword evidence="5 18" id="KW-0597">Phosphoprotein</keyword>
<dbReference type="PROSITE" id="PS50112">
    <property type="entry name" value="PAS"/>
    <property type="match status" value="3"/>
</dbReference>
<evidence type="ECO:0000256" key="14">
    <source>
        <dbReference type="ARBA" id="ARBA00023306"/>
    </source>
</evidence>
<feature type="domain" description="PAS" evidence="23">
    <location>
        <begin position="680"/>
        <end position="735"/>
    </location>
</feature>
<dbReference type="Pfam" id="PF07694">
    <property type="entry name" value="5TM-5TMR_LYT"/>
    <property type="match status" value="1"/>
</dbReference>
<evidence type="ECO:0000256" key="10">
    <source>
        <dbReference type="ARBA" id="ARBA00022840"/>
    </source>
</evidence>
<keyword evidence="8" id="KW-0547">Nucleotide-binding</keyword>
<evidence type="ECO:0000256" key="4">
    <source>
        <dbReference type="ARBA" id="ARBA00022475"/>
    </source>
</evidence>
<feature type="modified residue" description="4-aspartylphosphate" evidence="18">
    <location>
        <position position="1259"/>
    </location>
</feature>
<evidence type="ECO:0000259" key="22">
    <source>
        <dbReference type="PROSITE" id="PS50110"/>
    </source>
</evidence>
<feature type="transmembrane region" description="Helical" evidence="20">
    <location>
        <begin position="81"/>
        <end position="106"/>
    </location>
</feature>
<dbReference type="SMART" id="SM00388">
    <property type="entry name" value="HisKA"/>
    <property type="match status" value="1"/>
</dbReference>
<dbReference type="Gene3D" id="3.30.565.10">
    <property type="entry name" value="Histidine kinase-like ATPase, C-terminal domain"/>
    <property type="match status" value="1"/>
</dbReference>
<evidence type="ECO:0000256" key="15">
    <source>
        <dbReference type="ARBA" id="ARBA00058004"/>
    </source>
</evidence>
<evidence type="ECO:0000256" key="8">
    <source>
        <dbReference type="ARBA" id="ARBA00022741"/>
    </source>
</evidence>
<feature type="domain" description="PAC" evidence="24">
    <location>
        <begin position="872"/>
        <end position="926"/>
    </location>
</feature>
<evidence type="ECO:0000313" key="27">
    <source>
        <dbReference type="Proteomes" id="UP000244902"/>
    </source>
</evidence>
<dbReference type="SUPFAM" id="SSF55785">
    <property type="entry name" value="PYP-like sensor domain (PAS domain)"/>
    <property type="match status" value="4"/>
</dbReference>
<evidence type="ECO:0000256" key="9">
    <source>
        <dbReference type="ARBA" id="ARBA00022777"/>
    </source>
</evidence>
<dbReference type="InterPro" id="IPR011006">
    <property type="entry name" value="CheY-like_superfamily"/>
</dbReference>
<evidence type="ECO:0000256" key="12">
    <source>
        <dbReference type="ARBA" id="ARBA00023012"/>
    </source>
</evidence>
<comment type="subcellular location">
    <subcellularLocation>
        <location evidence="2">Cell membrane</location>
        <topology evidence="2">Multi-pass membrane protein</topology>
    </subcellularLocation>
</comment>
<dbReference type="Gene3D" id="3.40.50.2300">
    <property type="match status" value="1"/>
</dbReference>
<dbReference type="CDD" id="cd16922">
    <property type="entry name" value="HATPase_EvgS-ArcB-TorS-like"/>
    <property type="match status" value="1"/>
</dbReference>
<dbReference type="SUPFAM" id="SSF47384">
    <property type="entry name" value="Homodimeric domain of signal transducing histidine kinase"/>
    <property type="match status" value="1"/>
</dbReference>
<evidence type="ECO:0000256" key="1">
    <source>
        <dbReference type="ARBA" id="ARBA00000085"/>
    </source>
</evidence>
<dbReference type="SUPFAM" id="SSF55781">
    <property type="entry name" value="GAF domain-like"/>
    <property type="match status" value="1"/>
</dbReference>
<dbReference type="InterPro" id="IPR036641">
    <property type="entry name" value="HPT_dom_sf"/>
</dbReference>
<feature type="domain" description="Response regulatory" evidence="22">
    <location>
        <begin position="1210"/>
        <end position="1326"/>
    </location>
</feature>
<gene>
    <name evidence="26" type="ORF">CEW87_06210</name>
</gene>
<evidence type="ECO:0000259" key="25">
    <source>
        <dbReference type="PROSITE" id="PS50894"/>
    </source>
</evidence>
<keyword evidence="4" id="KW-1003">Cell membrane</keyword>
<dbReference type="PROSITE" id="PS50894">
    <property type="entry name" value="HPT"/>
    <property type="match status" value="1"/>
</dbReference>
<dbReference type="InterPro" id="IPR013655">
    <property type="entry name" value="PAS_fold_3"/>
</dbReference>
<dbReference type="SMART" id="SM00065">
    <property type="entry name" value="GAF"/>
    <property type="match status" value="1"/>
</dbReference>
<dbReference type="Pfam" id="PF00512">
    <property type="entry name" value="HisKA"/>
    <property type="match status" value="1"/>
</dbReference>
<dbReference type="Pfam" id="PF13185">
    <property type="entry name" value="GAF_2"/>
    <property type="match status" value="1"/>
</dbReference>
<keyword evidence="6" id="KW-0808">Transferase</keyword>
<protein>
    <recommendedName>
        <fullName evidence="16">Virulence sensor protein BvgS</fullName>
        <ecNumber evidence="3">2.7.13.3</ecNumber>
    </recommendedName>
</protein>
<feature type="transmembrane region" description="Helical" evidence="20">
    <location>
        <begin position="172"/>
        <end position="196"/>
    </location>
</feature>
<keyword evidence="12" id="KW-0902">Two-component regulatory system</keyword>
<dbReference type="SMART" id="SM00091">
    <property type="entry name" value="PAS"/>
    <property type="match status" value="4"/>
</dbReference>
<evidence type="ECO:0000256" key="17">
    <source>
        <dbReference type="PROSITE-ProRule" id="PRU00110"/>
    </source>
</evidence>
<dbReference type="FunFam" id="1.10.287.130:FF:000038">
    <property type="entry name" value="Sensory transduction histidine kinase"/>
    <property type="match status" value="1"/>
</dbReference>
<dbReference type="GO" id="GO:0005886">
    <property type="term" value="C:plasma membrane"/>
    <property type="evidence" value="ECO:0007669"/>
    <property type="project" value="UniProtKB-SubCell"/>
</dbReference>
<dbReference type="SUPFAM" id="SSF47226">
    <property type="entry name" value="Histidine-containing phosphotransfer domain, HPT domain"/>
    <property type="match status" value="1"/>
</dbReference>
<evidence type="ECO:0000256" key="19">
    <source>
        <dbReference type="SAM" id="Coils"/>
    </source>
</evidence>
<evidence type="ECO:0000313" key="26">
    <source>
        <dbReference type="EMBL" id="AWI78991.1"/>
    </source>
</evidence>
<proteinExistence type="predicted"/>
<dbReference type="PROSITE" id="PS50110">
    <property type="entry name" value="RESPONSE_REGULATORY"/>
    <property type="match status" value="1"/>
</dbReference>
<evidence type="ECO:0000256" key="11">
    <source>
        <dbReference type="ARBA" id="ARBA00022989"/>
    </source>
</evidence>
<dbReference type="Pfam" id="PF02518">
    <property type="entry name" value="HATPase_c"/>
    <property type="match status" value="1"/>
</dbReference>
<dbReference type="InterPro" id="IPR008207">
    <property type="entry name" value="Sig_transdc_His_kin_Hpt_dom"/>
</dbReference>
<feature type="domain" description="PAC" evidence="24">
    <location>
        <begin position="456"/>
        <end position="509"/>
    </location>
</feature>
<feature type="domain" description="PAS" evidence="23">
    <location>
        <begin position="380"/>
        <end position="452"/>
    </location>
</feature>
<keyword evidence="19" id="KW-0175">Coiled coil</keyword>
<dbReference type="RefSeq" id="WP_108971913.1">
    <property type="nucleotide sequence ID" value="NZ_CP022188.1"/>
</dbReference>
<feature type="transmembrane region" description="Helical" evidence="20">
    <location>
        <begin position="7"/>
        <end position="29"/>
    </location>
</feature>
<dbReference type="InterPro" id="IPR036890">
    <property type="entry name" value="HATPase_C_sf"/>
</dbReference>
<feature type="coiled-coil region" evidence="19">
    <location>
        <begin position="329"/>
        <end position="387"/>
    </location>
</feature>
<evidence type="ECO:0000256" key="5">
    <source>
        <dbReference type="ARBA" id="ARBA00022553"/>
    </source>
</evidence>
<feature type="transmembrane region" description="Helical" evidence="20">
    <location>
        <begin position="146"/>
        <end position="166"/>
    </location>
</feature>
<keyword evidence="9 26" id="KW-0418">Kinase</keyword>
<keyword evidence="10" id="KW-0067">ATP-binding</keyword>
<feature type="domain" description="HPt" evidence="25">
    <location>
        <begin position="1375"/>
        <end position="1471"/>
    </location>
</feature>
<dbReference type="SMART" id="SM00448">
    <property type="entry name" value="REC"/>
    <property type="match status" value="1"/>
</dbReference>